<evidence type="ECO:0000256" key="1">
    <source>
        <dbReference type="SAM" id="MobiDB-lite"/>
    </source>
</evidence>
<evidence type="ECO:0000313" key="3">
    <source>
        <dbReference type="Proteomes" id="UP000533469"/>
    </source>
</evidence>
<reference evidence="2 3" key="1">
    <citation type="submission" date="2020-08" db="EMBL/GenBank/DDBJ databases">
        <title>Genomic Encyclopedia of Type Strains, Phase IV (KMG-IV): sequencing the most valuable type-strain genomes for metagenomic binning, comparative biology and taxonomic classification.</title>
        <authorList>
            <person name="Goeker M."/>
        </authorList>
    </citation>
    <scope>NUCLEOTIDE SEQUENCE [LARGE SCALE GENOMIC DNA]</scope>
    <source>
        <strain evidence="2 3">DSM 5895</strain>
    </source>
</reference>
<comment type="caution">
    <text evidence="2">The sequence shown here is derived from an EMBL/GenBank/DDBJ whole genome shotgun (WGS) entry which is preliminary data.</text>
</comment>
<dbReference type="EMBL" id="JACICD010000019">
    <property type="protein sequence ID" value="MBB3774002.1"/>
    <property type="molecule type" value="Genomic_DNA"/>
</dbReference>
<protein>
    <submittedName>
        <fullName evidence="2">Uncharacterized protein</fullName>
    </submittedName>
</protein>
<name>A0A839ZHH3_9HYPH</name>
<evidence type="ECO:0000313" key="2">
    <source>
        <dbReference type="EMBL" id="MBB3774002.1"/>
    </source>
</evidence>
<feature type="region of interest" description="Disordered" evidence="1">
    <location>
        <begin position="15"/>
        <end position="35"/>
    </location>
</feature>
<dbReference type="Proteomes" id="UP000533469">
    <property type="component" value="Unassembled WGS sequence"/>
</dbReference>
<organism evidence="2 3">
    <name type="scientific">Ancylobacter tetraedralis</name>
    <dbReference type="NCBI Taxonomy" id="217068"/>
    <lineage>
        <taxon>Bacteria</taxon>
        <taxon>Pseudomonadati</taxon>
        <taxon>Pseudomonadota</taxon>
        <taxon>Alphaproteobacteria</taxon>
        <taxon>Hyphomicrobiales</taxon>
        <taxon>Xanthobacteraceae</taxon>
        <taxon>Ancylobacter</taxon>
    </lineage>
</organism>
<dbReference type="AlphaFoldDB" id="A0A839ZHH3"/>
<sequence>MAQCVRSIEAQFGEGVEALPPPAAPAAAPAPHTARDRSAALFARIVGPGGSPA</sequence>
<accession>A0A839ZHH3</accession>
<keyword evidence="3" id="KW-1185">Reference proteome</keyword>
<proteinExistence type="predicted"/>
<gene>
    <name evidence="2" type="ORF">FHS55_004652</name>
</gene>